<protein>
    <submittedName>
        <fullName evidence="1">Uncharacterized protein</fullName>
    </submittedName>
</protein>
<accession>A0ABU4UQB8</accession>
<proteinExistence type="predicted"/>
<dbReference type="Proteomes" id="UP001285352">
    <property type="component" value="Unassembled WGS sequence"/>
</dbReference>
<comment type="caution">
    <text evidence="1">The sequence shown here is derived from an EMBL/GenBank/DDBJ whole genome shotgun (WGS) entry which is preliminary data.</text>
</comment>
<reference evidence="1 2" key="1">
    <citation type="submission" date="2023-11" db="EMBL/GenBank/DDBJ databases">
        <title>Lentzea sokolovensis, sp. nov., Lentzea kristufkii, sp. nov., and Lentzea miocenensis, sp. nov., rare actinobacteria from Sokolov Coal Basin, Miocene lacustrine sediment, Czech Republic.</title>
        <authorList>
            <person name="Lara A."/>
            <person name="Kotroba L."/>
            <person name="Nouioui I."/>
            <person name="Neumann-Schaal M."/>
            <person name="Mast Y."/>
            <person name="Chronakova A."/>
        </authorList>
    </citation>
    <scope>NUCLEOTIDE SEQUENCE [LARGE SCALE GENOMIC DNA]</scope>
    <source>
        <strain evidence="1 2">BCCO 10_0061</strain>
    </source>
</reference>
<evidence type="ECO:0000313" key="2">
    <source>
        <dbReference type="Proteomes" id="UP001285352"/>
    </source>
</evidence>
<name>A0ABU4UQB8_9PSEU</name>
<dbReference type="RefSeq" id="WP_319973946.1">
    <property type="nucleotide sequence ID" value="NZ_JAXAVU010000004.1"/>
</dbReference>
<evidence type="ECO:0000313" key="1">
    <source>
        <dbReference type="EMBL" id="MDX8141624.1"/>
    </source>
</evidence>
<keyword evidence="2" id="KW-1185">Reference proteome</keyword>
<reference evidence="1 2" key="2">
    <citation type="submission" date="2023-11" db="EMBL/GenBank/DDBJ databases">
        <authorList>
            <person name="Lara A.C."/>
            <person name="Chronakova A."/>
        </authorList>
    </citation>
    <scope>NUCLEOTIDE SEQUENCE [LARGE SCALE GENOMIC DNA]</scope>
    <source>
        <strain evidence="1 2">BCCO 10_0061</strain>
    </source>
</reference>
<sequence length="140" mass="15322">MIRTGGRLPDWDVETLAASLRTYSEDLALYAGFLVNTLAGALPPDMVEVRRKTGVLRRGDGPVLAVTVRVGDRRFTLRRKSVGSEVGAQIVHESRGIVLSTSEVRIDTWSRELADALASYAAHHAKAAELLRRITLPDLS</sequence>
<dbReference type="EMBL" id="JAXAVU010000004">
    <property type="protein sequence ID" value="MDX8141624.1"/>
    <property type="molecule type" value="Genomic_DNA"/>
</dbReference>
<organism evidence="1 2">
    <name type="scientific">Lentzea sokolovensis</name>
    <dbReference type="NCBI Taxonomy" id="3095429"/>
    <lineage>
        <taxon>Bacteria</taxon>
        <taxon>Bacillati</taxon>
        <taxon>Actinomycetota</taxon>
        <taxon>Actinomycetes</taxon>
        <taxon>Pseudonocardiales</taxon>
        <taxon>Pseudonocardiaceae</taxon>
        <taxon>Lentzea</taxon>
    </lineage>
</organism>
<gene>
    <name evidence="1" type="ORF">SK854_05840</name>
</gene>